<name>A0A151JPC7_9HYME</name>
<evidence type="ECO:0008006" key="3">
    <source>
        <dbReference type="Google" id="ProtNLM"/>
    </source>
</evidence>
<evidence type="ECO:0000313" key="1">
    <source>
        <dbReference type="EMBL" id="KYN28364.1"/>
    </source>
</evidence>
<keyword evidence="2" id="KW-1185">Reference proteome</keyword>
<protein>
    <recommendedName>
        <fullName evidence="3">Peptidase A2 domain-containing protein</fullName>
    </recommendedName>
</protein>
<gene>
    <name evidence="1" type="ORF">ALC57_02217</name>
</gene>
<feature type="non-terminal residue" evidence="1">
    <location>
        <position position="1"/>
    </location>
</feature>
<proteinExistence type="predicted"/>
<dbReference type="SUPFAM" id="SSF50630">
    <property type="entry name" value="Acid proteases"/>
    <property type="match status" value="1"/>
</dbReference>
<dbReference type="InterPro" id="IPR021109">
    <property type="entry name" value="Peptidase_aspartic_dom_sf"/>
</dbReference>
<dbReference type="AlphaFoldDB" id="A0A151JPC7"/>
<evidence type="ECO:0000313" key="2">
    <source>
        <dbReference type="Proteomes" id="UP000078492"/>
    </source>
</evidence>
<dbReference type="Gene3D" id="2.40.70.10">
    <property type="entry name" value="Acid Proteases"/>
    <property type="match status" value="1"/>
</dbReference>
<reference evidence="1 2" key="1">
    <citation type="submission" date="2015-09" db="EMBL/GenBank/DDBJ databases">
        <title>Trachymyrmex cornetzi WGS genome.</title>
        <authorList>
            <person name="Nygaard S."/>
            <person name="Hu H."/>
            <person name="Boomsma J."/>
            <person name="Zhang G."/>
        </authorList>
    </citation>
    <scope>NUCLEOTIDE SEQUENCE [LARGE SCALE GENOMIC DNA]</scope>
    <source>
        <strain evidence="1">Tcor2-1</strain>
        <tissue evidence="1">Whole body</tissue>
    </source>
</reference>
<accession>A0A151JPC7</accession>
<dbReference type="STRING" id="471704.A0A151JPC7"/>
<dbReference type="EMBL" id="KQ978784">
    <property type="protein sequence ID" value="KYN28364.1"/>
    <property type="molecule type" value="Genomic_DNA"/>
</dbReference>
<sequence>IKTLHENDKPRQTHANIRIMNKKCSKPPCIVIPSPDILEERGNFMIDTGSDLNLIKRSVLKEEVKIDTLQTFDLSGITKGRTRTIGIAKLHLFNAEIPFHVVPDTFPIFPDGILGTEFFQSQKATIDYLRKSLIVNGIPYFFHYNEIVTIPARTRKQIYIRIANPEIKYGYVPKLNAGPQVYLGNAVVSNRNGKGHLYVINTSNEDIALAIPTVSIHPFQESDDDSRETVETSLLNDSYEAVEISLPNDSCEIIETSLPNDSCSHT</sequence>
<organism evidence="1 2">
    <name type="scientific">Trachymyrmex cornetzi</name>
    <dbReference type="NCBI Taxonomy" id="471704"/>
    <lineage>
        <taxon>Eukaryota</taxon>
        <taxon>Metazoa</taxon>
        <taxon>Ecdysozoa</taxon>
        <taxon>Arthropoda</taxon>
        <taxon>Hexapoda</taxon>
        <taxon>Insecta</taxon>
        <taxon>Pterygota</taxon>
        <taxon>Neoptera</taxon>
        <taxon>Endopterygota</taxon>
        <taxon>Hymenoptera</taxon>
        <taxon>Apocrita</taxon>
        <taxon>Aculeata</taxon>
        <taxon>Formicoidea</taxon>
        <taxon>Formicidae</taxon>
        <taxon>Myrmicinae</taxon>
        <taxon>Trachymyrmex</taxon>
    </lineage>
</organism>
<dbReference type="Proteomes" id="UP000078492">
    <property type="component" value="Unassembled WGS sequence"/>
</dbReference>